<gene>
    <name evidence="3" type="ORF">ACFFGY_16005</name>
</gene>
<dbReference type="InterPro" id="IPR002104">
    <property type="entry name" value="Integrase_catalytic"/>
</dbReference>
<sequence>MRQLEAEQGARFRAFRCRDLRHTFSVRWLEQGGNVYALSHHLGHSPVDTTDRVYGAWLRKERRRARA</sequence>
<dbReference type="InterPro" id="IPR013762">
    <property type="entry name" value="Integrase-like_cat_sf"/>
</dbReference>
<proteinExistence type="predicted"/>
<dbReference type="InterPro" id="IPR011010">
    <property type="entry name" value="DNA_brk_join_enz"/>
</dbReference>
<comment type="caution">
    <text evidence="3">The sequence shown here is derived from an EMBL/GenBank/DDBJ whole genome shotgun (WGS) entry which is preliminary data.</text>
</comment>
<reference evidence="3 4" key="1">
    <citation type="submission" date="2024-09" db="EMBL/GenBank/DDBJ databases">
        <authorList>
            <person name="Sun Q."/>
            <person name="Mori K."/>
        </authorList>
    </citation>
    <scope>NUCLEOTIDE SEQUENCE [LARGE SCALE GENOMIC DNA]</scope>
    <source>
        <strain evidence="3 4">TBRC 5777</strain>
    </source>
</reference>
<dbReference type="RefSeq" id="WP_377045501.1">
    <property type="nucleotide sequence ID" value="NZ_JBHLUN010000010.1"/>
</dbReference>
<dbReference type="Gene3D" id="1.10.443.10">
    <property type="entry name" value="Intergrase catalytic core"/>
    <property type="match status" value="1"/>
</dbReference>
<dbReference type="PROSITE" id="PS51898">
    <property type="entry name" value="TYR_RECOMBINASE"/>
    <property type="match status" value="1"/>
</dbReference>
<evidence type="ECO:0000313" key="3">
    <source>
        <dbReference type="EMBL" id="MFC0409757.1"/>
    </source>
</evidence>
<name>A0ABV6JWQ4_9PROT</name>
<protein>
    <recommendedName>
        <fullName evidence="2">Tyr recombinase domain-containing protein</fullName>
    </recommendedName>
</protein>
<keyword evidence="1" id="KW-0233">DNA recombination</keyword>
<keyword evidence="4" id="KW-1185">Reference proteome</keyword>
<dbReference type="EMBL" id="JBHLUN010000010">
    <property type="protein sequence ID" value="MFC0409757.1"/>
    <property type="molecule type" value="Genomic_DNA"/>
</dbReference>
<evidence type="ECO:0000313" key="4">
    <source>
        <dbReference type="Proteomes" id="UP001589865"/>
    </source>
</evidence>
<dbReference type="Proteomes" id="UP001589865">
    <property type="component" value="Unassembled WGS sequence"/>
</dbReference>
<organism evidence="3 4">
    <name type="scientific">Roseomonas elaeocarpi</name>
    <dbReference type="NCBI Taxonomy" id="907779"/>
    <lineage>
        <taxon>Bacteria</taxon>
        <taxon>Pseudomonadati</taxon>
        <taxon>Pseudomonadota</taxon>
        <taxon>Alphaproteobacteria</taxon>
        <taxon>Acetobacterales</taxon>
        <taxon>Roseomonadaceae</taxon>
        <taxon>Roseomonas</taxon>
    </lineage>
</organism>
<evidence type="ECO:0000256" key="1">
    <source>
        <dbReference type="ARBA" id="ARBA00023172"/>
    </source>
</evidence>
<evidence type="ECO:0000259" key="2">
    <source>
        <dbReference type="PROSITE" id="PS51898"/>
    </source>
</evidence>
<feature type="domain" description="Tyr recombinase" evidence="2">
    <location>
        <begin position="1"/>
        <end position="67"/>
    </location>
</feature>
<dbReference type="SUPFAM" id="SSF56349">
    <property type="entry name" value="DNA breaking-rejoining enzymes"/>
    <property type="match status" value="1"/>
</dbReference>
<accession>A0ABV6JWQ4</accession>